<comment type="caution">
    <text evidence="4">The sequence shown here is derived from an EMBL/GenBank/DDBJ whole genome shotgun (WGS) entry which is preliminary data.</text>
</comment>
<dbReference type="InterPro" id="IPR001647">
    <property type="entry name" value="HTH_TetR"/>
</dbReference>
<proteinExistence type="predicted"/>
<evidence type="ECO:0000256" key="2">
    <source>
        <dbReference type="PROSITE-ProRule" id="PRU00335"/>
    </source>
</evidence>
<protein>
    <submittedName>
        <fullName evidence="4">TetR/AcrR family transcriptional regulator</fullName>
    </submittedName>
</protein>
<dbReference type="InterPro" id="IPR009057">
    <property type="entry name" value="Homeodomain-like_sf"/>
</dbReference>
<organism evidence="4 5">
    <name type="scientific">Candidatus Flavonifractor merdigallinarum</name>
    <dbReference type="NCBI Taxonomy" id="2838589"/>
    <lineage>
        <taxon>Bacteria</taxon>
        <taxon>Bacillati</taxon>
        <taxon>Bacillota</taxon>
        <taxon>Clostridia</taxon>
        <taxon>Eubacteriales</taxon>
        <taxon>Oscillospiraceae</taxon>
        <taxon>Flavonifractor</taxon>
    </lineage>
</organism>
<dbReference type="AlphaFoldDB" id="A0A9D2BYV1"/>
<dbReference type="InterPro" id="IPR050624">
    <property type="entry name" value="HTH-type_Tx_Regulator"/>
</dbReference>
<dbReference type="Gene3D" id="1.10.357.10">
    <property type="entry name" value="Tetracycline Repressor, domain 2"/>
    <property type="match status" value="1"/>
</dbReference>
<evidence type="ECO:0000259" key="3">
    <source>
        <dbReference type="PROSITE" id="PS50977"/>
    </source>
</evidence>
<reference evidence="4" key="1">
    <citation type="journal article" date="2021" name="PeerJ">
        <title>Extensive microbial diversity within the chicken gut microbiome revealed by metagenomics and culture.</title>
        <authorList>
            <person name="Gilroy R."/>
            <person name="Ravi A."/>
            <person name="Getino M."/>
            <person name="Pursley I."/>
            <person name="Horton D.L."/>
            <person name="Alikhan N.F."/>
            <person name="Baker D."/>
            <person name="Gharbi K."/>
            <person name="Hall N."/>
            <person name="Watson M."/>
            <person name="Adriaenssens E.M."/>
            <person name="Foster-Nyarko E."/>
            <person name="Jarju S."/>
            <person name="Secka A."/>
            <person name="Antonio M."/>
            <person name="Oren A."/>
            <person name="Chaudhuri R.R."/>
            <person name="La Ragione R."/>
            <person name="Hildebrand F."/>
            <person name="Pallen M.J."/>
        </authorList>
    </citation>
    <scope>NUCLEOTIDE SEQUENCE</scope>
    <source>
        <strain evidence="4">ChiBcec16_6824</strain>
    </source>
</reference>
<reference evidence="4" key="2">
    <citation type="submission" date="2021-04" db="EMBL/GenBank/DDBJ databases">
        <authorList>
            <person name="Gilroy R."/>
        </authorList>
    </citation>
    <scope>NUCLEOTIDE SEQUENCE</scope>
    <source>
        <strain evidence="4">ChiBcec16_6824</strain>
    </source>
</reference>
<dbReference type="PROSITE" id="PS50977">
    <property type="entry name" value="HTH_TETR_2"/>
    <property type="match status" value="1"/>
</dbReference>
<dbReference type="PANTHER" id="PTHR43479">
    <property type="entry name" value="ACREF/ENVCD OPERON REPRESSOR-RELATED"/>
    <property type="match status" value="1"/>
</dbReference>
<dbReference type="SUPFAM" id="SSF46689">
    <property type="entry name" value="Homeodomain-like"/>
    <property type="match status" value="1"/>
</dbReference>
<feature type="DNA-binding region" description="H-T-H motif" evidence="2">
    <location>
        <begin position="29"/>
        <end position="48"/>
    </location>
</feature>
<accession>A0A9D2BYV1</accession>
<sequence length="176" mass="20760">MDLRVARTRRHIISAFLDLRAQKPLERITIKDLAARAEINKATFYLHFHDIYDLSDAVEQQIVSSVIDRIDHPENLIFQPSQAIRDLTDAYLAQKERIDVVFSGEQRPHLVKRIDQSIRQSLYEKYPQWREDRDKNIMLTYCIYGSYHAFMGHLHYGIDDILPAICRISDALRDLY</sequence>
<dbReference type="PANTHER" id="PTHR43479:SF7">
    <property type="entry name" value="TETR-FAMILY TRANSCRIPTIONAL REGULATOR"/>
    <property type="match status" value="1"/>
</dbReference>
<name>A0A9D2BYV1_9FIRM</name>
<feature type="domain" description="HTH tetR-type" evidence="3">
    <location>
        <begin position="6"/>
        <end position="66"/>
    </location>
</feature>
<evidence type="ECO:0000313" key="5">
    <source>
        <dbReference type="Proteomes" id="UP000823868"/>
    </source>
</evidence>
<keyword evidence="1 2" id="KW-0238">DNA-binding</keyword>
<dbReference type="Pfam" id="PF00440">
    <property type="entry name" value="TetR_N"/>
    <property type="match status" value="1"/>
</dbReference>
<dbReference type="GO" id="GO:0003677">
    <property type="term" value="F:DNA binding"/>
    <property type="evidence" value="ECO:0007669"/>
    <property type="project" value="UniProtKB-UniRule"/>
</dbReference>
<gene>
    <name evidence="4" type="ORF">H9841_06560</name>
</gene>
<evidence type="ECO:0000256" key="1">
    <source>
        <dbReference type="ARBA" id="ARBA00023125"/>
    </source>
</evidence>
<dbReference type="EMBL" id="DXDX01000120">
    <property type="protein sequence ID" value="HIY21544.1"/>
    <property type="molecule type" value="Genomic_DNA"/>
</dbReference>
<evidence type="ECO:0000313" key="4">
    <source>
        <dbReference type="EMBL" id="HIY21544.1"/>
    </source>
</evidence>
<dbReference type="Proteomes" id="UP000823868">
    <property type="component" value="Unassembled WGS sequence"/>
</dbReference>